<feature type="signal peptide" evidence="1">
    <location>
        <begin position="1"/>
        <end position="20"/>
    </location>
</feature>
<dbReference type="RefSeq" id="WP_319843278.1">
    <property type="nucleotide sequence ID" value="NZ_JAXAFJ010000002.1"/>
</dbReference>
<feature type="chain" id="PRO_5046708148" evidence="1">
    <location>
        <begin position="21"/>
        <end position="95"/>
    </location>
</feature>
<evidence type="ECO:0000313" key="2">
    <source>
        <dbReference type="EMBL" id="MDX6805148.1"/>
    </source>
</evidence>
<accession>A0ABU4RJX3</accession>
<keyword evidence="1" id="KW-0732">Signal</keyword>
<evidence type="ECO:0000313" key="3">
    <source>
        <dbReference type="Proteomes" id="UP001274321"/>
    </source>
</evidence>
<reference evidence="2 3" key="1">
    <citation type="submission" date="2023-11" db="EMBL/GenBank/DDBJ databases">
        <authorList>
            <person name="Bao R."/>
        </authorList>
    </citation>
    <scope>NUCLEOTIDE SEQUENCE [LARGE SCALE GENOMIC DNA]</scope>
    <source>
        <strain evidence="2 3">PJ23</strain>
    </source>
</reference>
<dbReference type="Proteomes" id="UP001274321">
    <property type="component" value="Unassembled WGS sequence"/>
</dbReference>
<proteinExistence type="predicted"/>
<evidence type="ECO:0000256" key="1">
    <source>
        <dbReference type="SAM" id="SignalP"/>
    </source>
</evidence>
<dbReference type="EMBL" id="JAXAFJ010000002">
    <property type="protein sequence ID" value="MDX6805148.1"/>
    <property type="molecule type" value="Genomic_DNA"/>
</dbReference>
<gene>
    <name evidence="2" type="ORF">SCD90_03630</name>
</gene>
<organism evidence="2 3">
    <name type="scientific">Terrihabitans rhizophilus</name>
    <dbReference type="NCBI Taxonomy" id="3092662"/>
    <lineage>
        <taxon>Bacteria</taxon>
        <taxon>Pseudomonadati</taxon>
        <taxon>Pseudomonadota</taxon>
        <taxon>Alphaproteobacteria</taxon>
        <taxon>Hyphomicrobiales</taxon>
        <taxon>Terrihabitans</taxon>
    </lineage>
</organism>
<comment type="caution">
    <text evidence="2">The sequence shown here is derived from an EMBL/GenBank/DDBJ whole genome shotgun (WGS) entry which is preliminary data.</text>
</comment>
<protein>
    <submittedName>
        <fullName evidence="2">Uncharacterized protein</fullName>
    </submittedName>
</protein>
<keyword evidence="3" id="KW-1185">Reference proteome</keyword>
<sequence length="95" mass="10133">MLRKTLIIAALLAAPVPAFATKADADACAKGLQGDALKAYREAVVYVVNGDTLENAFTKTLKPGVDAGRMEEDYARKIGREAGECARLVHRDAAK</sequence>
<name>A0ABU4RJX3_9HYPH</name>